<dbReference type="RefSeq" id="WP_302103627.1">
    <property type="nucleotide sequence ID" value="NZ_CP129970.2"/>
</dbReference>
<reference evidence="2" key="1">
    <citation type="submission" date="2023-08" db="EMBL/GenBank/DDBJ databases">
        <title>Comparative genomics and taxonomic characterization of three novel marine species of genus Marivirga.</title>
        <authorList>
            <person name="Muhammad N."/>
            <person name="Kim S.-G."/>
        </authorList>
    </citation>
    <scope>NUCLEOTIDE SEQUENCE [LARGE SCALE GENOMIC DNA]</scope>
    <source>
        <strain evidence="2">ABR2-2</strain>
    </source>
</reference>
<dbReference type="AlphaFoldDB" id="A0AA49GF64"/>
<evidence type="ECO:0000256" key="1">
    <source>
        <dbReference type="SAM" id="Phobius"/>
    </source>
</evidence>
<feature type="transmembrane region" description="Helical" evidence="1">
    <location>
        <begin position="73"/>
        <end position="91"/>
    </location>
</feature>
<keyword evidence="3" id="KW-1185">Reference proteome</keyword>
<feature type="transmembrane region" description="Helical" evidence="1">
    <location>
        <begin position="97"/>
        <end position="115"/>
    </location>
</feature>
<sequence>MDQIEKEDIIDEYVFSILFDEFSIDRVRPELEARDLNDELIKEIVKEIDDIVLLNQVHIKIEKKQYQYRKSGLGILVTLLATLFYLSYSYGLLNIDATDFWVIFLTIVVGSYFLYQKVKVPSDKFINKNKFSNRL</sequence>
<gene>
    <name evidence="2" type="ORF">QYS48_10895</name>
</gene>
<protein>
    <submittedName>
        <fullName evidence="2">Uncharacterized protein</fullName>
    </submittedName>
</protein>
<organism evidence="2 3">
    <name type="scientific">Marivirga arenosa</name>
    <dbReference type="NCBI Taxonomy" id="3059076"/>
    <lineage>
        <taxon>Bacteria</taxon>
        <taxon>Pseudomonadati</taxon>
        <taxon>Bacteroidota</taxon>
        <taxon>Cytophagia</taxon>
        <taxon>Cytophagales</taxon>
        <taxon>Marivirgaceae</taxon>
        <taxon>Marivirga</taxon>
    </lineage>
</organism>
<keyword evidence="1" id="KW-1133">Transmembrane helix</keyword>
<evidence type="ECO:0000313" key="2">
    <source>
        <dbReference type="EMBL" id="WKK87246.1"/>
    </source>
</evidence>
<dbReference type="EMBL" id="CP129970">
    <property type="protein sequence ID" value="WKK87246.1"/>
    <property type="molecule type" value="Genomic_DNA"/>
</dbReference>
<accession>A0AA49GF64</accession>
<dbReference type="Proteomes" id="UP001244443">
    <property type="component" value="Chromosome"/>
</dbReference>
<name>A0AA49GF64_9BACT</name>
<evidence type="ECO:0000313" key="3">
    <source>
        <dbReference type="Proteomes" id="UP001244443"/>
    </source>
</evidence>
<proteinExistence type="predicted"/>
<keyword evidence="1" id="KW-0812">Transmembrane</keyword>
<keyword evidence="1" id="KW-0472">Membrane</keyword>